<evidence type="ECO:0000313" key="3">
    <source>
        <dbReference type="Proteomes" id="UP000218231"/>
    </source>
</evidence>
<feature type="compositionally biased region" description="Basic and acidic residues" evidence="1">
    <location>
        <begin position="59"/>
        <end position="84"/>
    </location>
</feature>
<dbReference type="AlphaFoldDB" id="A0A2A2K7B1"/>
<gene>
    <name evidence="2" type="ORF">WR25_08765</name>
</gene>
<evidence type="ECO:0000256" key="1">
    <source>
        <dbReference type="SAM" id="MobiDB-lite"/>
    </source>
</evidence>
<organism evidence="2 3">
    <name type="scientific">Diploscapter pachys</name>
    <dbReference type="NCBI Taxonomy" id="2018661"/>
    <lineage>
        <taxon>Eukaryota</taxon>
        <taxon>Metazoa</taxon>
        <taxon>Ecdysozoa</taxon>
        <taxon>Nematoda</taxon>
        <taxon>Chromadorea</taxon>
        <taxon>Rhabditida</taxon>
        <taxon>Rhabditina</taxon>
        <taxon>Rhabditomorpha</taxon>
        <taxon>Rhabditoidea</taxon>
        <taxon>Rhabditidae</taxon>
        <taxon>Diploscapter</taxon>
    </lineage>
</organism>
<comment type="caution">
    <text evidence="2">The sequence shown here is derived from an EMBL/GenBank/DDBJ whole genome shotgun (WGS) entry which is preliminary data.</text>
</comment>
<keyword evidence="3" id="KW-1185">Reference proteome</keyword>
<protein>
    <submittedName>
        <fullName evidence="2">Uncharacterized protein</fullName>
    </submittedName>
</protein>
<feature type="compositionally biased region" description="Basic residues" evidence="1">
    <location>
        <begin position="85"/>
        <end position="95"/>
    </location>
</feature>
<name>A0A2A2K7B1_9BILA</name>
<evidence type="ECO:0000313" key="2">
    <source>
        <dbReference type="EMBL" id="PAV69801.1"/>
    </source>
</evidence>
<feature type="compositionally biased region" description="Basic and acidic residues" evidence="1">
    <location>
        <begin position="106"/>
        <end position="117"/>
    </location>
</feature>
<dbReference type="EMBL" id="LIAE01009426">
    <property type="protein sequence ID" value="PAV69801.1"/>
    <property type="molecule type" value="Genomic_DNA"/>
</dbReference>
<proteinExistence type="predicted"/>
<reference evidence="2 3" key="1">
    <citation type="journal article" date="2017" name="Curr. Biol.">
        <title>Genome architecture and evolution of a unichromosomal asexual nematode.</title>
        <authorList>
            <person name="Fradin H."/>
            <person name="Zegar C."/>
            <person name="Gutwein M."/>
            <person name="Lucas J."/>
            <person name="Kovtun M."/>
            <person name="Corcoran D."/>
            <person name="Baugh L.R."/>
            <person name="Kiontke K."/>
            <person name="Gunsalus K."/>
            <person name="Fitch D.H."/>
            <person name="Piano F."/>
        </authorList>
    </citation>
    <scope>NUCLEOTIDE SEQUENCE [LARGE SCALE GENOMIC DNA]</scope>
    <source>
        <strain evidence="2">PF1309</strain>
    </source>
</reference>
<accession>A0A2A2K7B1</accession>
<dbReference type="Proteomes" id="UP000218231">
    <property type="component" value="Unassembled WGS sequence"/>
</dbReference>
<feature type="compositionally biased region" description="Basic and acidic residues" evidence="1">
    <location>
        <begin position="127"/>
        <end position="138"/>
    </location>
</feature>
<sequence>MRPLPSDETTPPRHRAVIGRRIGHRILRRCERLGRRSRRRRKRTGERGVDRLRLAVRRDEGERDRHADEHRREDRGHAGQEVRRAARRHQARRAAAHAEAAAFRLLHQDHRHERGGDDGMNDEEEGEARRTINRRGDGGAEASPANLVPPFFVIPAQAGIQTRYRVDSINTGSGYEFPPPRE</sequence>
<feature type="region of interest" description="Disordered" evidence="1">
    <location>
        <begin position="59"/>
        <end position="146"/>
    </location>
</feature>